<reference evidence="1 2" key="2">
    <citation type="journal article" date="2022" name="Mol. Ecol. Resour.">
        <title>The genomes of chicory, endive, great burdock and yacon provide insights into Asteraceae paleo-polyploidization history and plant inulin production.</title>
        <authorList>
            <person name="Fan W."/>
            <person name="Wang S."/>
            <person name="Wang H."/>
            <person name="Wang A."/>
            <person name="Jiang F."/>
            <person name="Liu H."/>
            <person name="Zhao H."/>
            <person name="Xu D."/>
            <person name="Zhang Y."/>
        </authorList>
    </citation>
    <scope>NUCLEOTIDE SEQUENCE [LARGE SCALE GENOMIC DNA]</scope>
    <source>
        <strain evidence="2">cv. Yunnan</strain>
        <tissue evidence="1">Leaves</tissue>
    </source>
</reference>
<organism evidence="1 2">
    <name type="scientific">Smallanthus sonchifolius</name>
    <dbReference type="NCBI Taxonomy" id="185202"/>
    <lineage>
        <taxon>Eukaryota</taxon>
        <taxon>Viridiplantae</taxon>
        <taxon>Streptophyta</taxon>
        <taxon>Embryophyta</taxon>
        <taxon>Tracheophyta</taxon>
        <taxon>Spermatophyta</taxon>
        <taxon>Magnoliopsida</taxon>
        <taxon>eudicotyledons</taxon>
        <taxon>Gunneridae</taxon>
        <taxon>Pentapetalae</taxon>
        <taxon>asterids</taxon>
        <taxon>campanulids</taxon>
        <taxon>Asterales</taxon>
        <taxon>Asteraceae</taxon>
        <taxon>Asteroideae</taxon>
        <taxon>Heliantheae alliance</taxon>
        <taxon>Millerieae</taxon>
        <taxon>Smallanthus</taxon>
    </lineage>
</organism>
<sequence length="136" mass="15363">MGMKKGYFGVGFWFGDGAAALHDASDQFVFNKLQEINKLISTDALHSASDHHLQQTPRFFFFLEVKMDPYVIIICQTQEQKSNVASGQGSSPERNETFEFSVTSDEEPELVIKIQDNDVGSEDDIVGEAKYLIFFR</sequence>
<evidence type="ECO:0000313" key="1">
    <source>
        <dbReference type="EMBL" id="KAI3824518.1"/>
    </source>
</evidence>
<keyword evidence="2" id="KW-1185">Reference proteome</keyword>
<dbReference type="EMBL" id="CM042019">
    <property type="protein sequence ID" value="KAI3824518.1"/>
    <property type="molecule type" value="Genomic_DNA"/>
</dbReference>
<evidence type="ECO:0000313" key="2">
    <source>
        <dbReference type="Proteomes" id="UP001056120"/>
    </source>
</evidence>
<comment type="caution">
    <text evidence="1">The sequence shown here is derived from an EMBL/GenBank/DDBJ whole genome shotgun (WGS) entry which is preliminary data.</text>
</comment>
<dbReference type="Proteomes" id="UP001056120">
    <property type="component" value="Linkage Group LG02"/>
</dbReference>
<reference evidence="2" key="1">
    <citation type="journal article" date="2022" name="Mol. Ecol. Resour.">
        <title>The genomes of chicory, endive, great burdock and yacon provide insights into Asteraceae palaeo-polyploidization history and plant inulin production.</title>
        <authorList>
            <person name="Fan W."/>
            <person name="Wang S."/>
            <person name="Wang H."/>
            <person name="Wang A."/>
            <person name="Jiang F."/>
            <person name="Liu H."/>
            <person name="Zhao H."/>
            <person name="Xu D."/>
            <person name="Zhang Y."/>
        </authorList>
    </citation>
    <scope>NUCLEOTIDE SEQUENCE [LARGE SCALE GENOMIC DNA]</scope>
    <source>
        <strain evidence="2">cv. Yunnan</strain>
    </source>
</reference>
<proteinExistence type="predicted"/>
<name>A0ACB9JWW5_9ASTR</name>
<gene>
    <name evidence="1" type="ORF">L1987_05978</name>
</gene>
<accession>A0ACB9JWW5</accession>
<protein>
    <submittedName>
        <fullName evidence="1">Uncharacterized protein</fullName>
    </submittedName>
</protein>